<name>A0ABT6ZMM3_9ACTN</name>
<dbReference type="InterPro" id="IPR013118">
    <property type="entry name" value="Mannitol_DH_C"/>
</dbReference>
<feature type="domain" description="Mannitol dehydrogenase C-terminal" evidence="5">
    <location>
        <begin position="280"/>
        <end position="479"/>
    </location>
</feature>
<evidence type="ECO:0000259" key="5">
    <source>
        <dbReference type="Pfam" id="PF08125"/>
    </source>
</evidence>
<dbReference type="Gene3D" id="3.40.50.720">
    <property type="entry name" value="NAD(P)-binding Rossmann-like Domain"/>
    <property type="match status" value="1"/>
</dbReference>
<evidence type="ECO:0000256" key="2">
    <source>
        <dbReference type="ARBA" id="ARBA00023027"/>
    </source>
</evidence>
<dbReference type="InterPro" id="IPR036291">
    <property type="entry name" value="NAD(P)-bd_dom_sf"/>
</dbReference>
<evidence type="ECO:0000259" key="4">
    <source>
        <dbReference type="Pfam" id="PF01232"/>
    </source>
</evidence>
<feature type="domain" description="Mannitol dehydrogenase N-terminal" evidence="4">
    <location>
        <begin position="25"/>
        <end position="263"/>
    </location>
</feature>
<reference evidence="6" key="1">
    <citation type="submission" date="2023-05" db="EMBL/GenBank/DDBJ databases">
        <title>[olsenella] sp. nov., isolated from a pig farm feces dump.</title>
        <authorList>
            <person name="Chang Y.-H."/>
        </authorList>
    </citation>
    <scope>NUCLEOTIDE SEQUENCE</scope>
    <source>
        <strain evidence="6">YH-ols2217</strain>
    </source>
</reference>
<dbReference type="RefSeq" id="WP_283713452.1">
    <property type="nucleotide sequence ID" value="NZ_JASJEW010000004.1"/>
</dbReference>
<evidence type="ECO:0000313" key="6">
    <source>
        <dbReference type="EMBL" id="MDJ1130310.1"/>
    </source>
</evidence>
<dbReference type="NCBIfam" id="NF002969">
    <property type="entry name" value="PRK03643.1"/>
    <property type="match status" value="1"/>
</dbReference>
<dbReference type="EMBL" id="JASJEX010000005">
    <property type="protein sequence ID" value="MDJ1130310.1"/>
    <property type="molecule type" value="Genomic_DNA"/>
</dbReference>
<evidence type="ECO:0000256" key="1">
    <source>
        <dbReference type="ARBA" id="ARBA00023002"/>
    </source>
</evidence>
<comment type="caution">
    <text evidence="6">The sequence shown here is derived from an EMBL/GenBank/DDBJ whole genome shotgun (WGS) entry which is preliminary data.</text>
</comment>
<dbReference type="EC" id="1.1.1.58" evidence="6"/>
<evidence type="ECO:0000313" key="7">
    <source>
        <dbReference type="Proteomes" id="UP001431693"/>
    </source>
</evidence>
<dbReference type="Proteomes" id="UP001431693">
    <property type="component" value="Unassembled WGS sequence"/>
</dbReference>
<keyword evidence="1 6" id="KW-0560">Oxidoreductase</keyword>
<dbReference type="Pfam" id="PF01232">
    <property type="entry name" value="Mannitol_dh"/>
    <property type="match status" value="1"/>
</dbReference>
<dbReference type="SUPFAM" id="SSF48179">
    <property type="entry name" value="6-phosphogluconate dehydrogenase C-terminal domain-like"/>
    <property type="match status" value="1"/>
</dbReference>
<keyword evidence="2" id="KW-0520">NAD</keyword>
<keyword evidence="7" id="KW-1185">Reference proteome</keyword>
<dbReference type="GO" id="GO:0009026">
    <property type="term" value="F:tagaturonate reductase activity"/>
    <property type="evidence" value="ECO:0007669"/>
    <property type="project" value="UniProtKB-EC"/>
</dbReference>
<dbReference type="InterPro" id="IPR008927">
    <property type="entry name" value="6-PGluconate_DH-like_C_sf"/>
</dbReference>
<organism evidence="6 7">
    <name type="scientific">Kribbibacterium absianum</name>
    <dbReference type="NCBI Taxonomy" id="3044210"/>
    <lineage>
        <taxon>Bacteria</taxon>
        <taxon>Bacillati</taxon>
        <taxon>Actinomycetota</taxon>
        <taxon>Coriobacteriia</taxon>
        <taxon>Coriobacteriales</taxon>
        <taxon>Kribbibacteriaceae</taxon>
        <taxon>Kribbibacterium</taxon>
    </lineage>
</organism>
<proteinExistence type="predicted"/>
<dbReference type="PANTHER" id="PTHR30524">
    <property type="entry name" value="MANNITOL-1-PHOSPHATE 5-DEHYDROGENASE"/>
    <property type="match status" value="1"/>
</dbReference>
<accession>A0ABT6ZMM3</accession>
<dbReference type="PANTHER" id="PTHR30524:SF0">
    <property type="entry name" value="ALTRONATE OXIDOREDUCTASE-RELATED"/>
    <property type="match status" value="1"/>
</dbReference>
<evidence type="ECO:0000256" key="3">
    <source>
        <dbReference type="ARBA" id="ARBA00048615"/>
    </source>
</evidence>
<gene>
    <name evidence="6" type="ORF">QJ043_09505</name>
</gene>
<dbReference type="Pfam" id="PF08125">
    <property type="entry name" value="Mannitol_dh_C"/>
    <property type="match status" value="1"/>
</dbReference>
<dbReference type="InterPro" id="IPR013328">
    <property type="entry name" value="6PGD_dom2"/>
</dbReference>
<comment type="catalytic activity">
    <reaction evidence="3">
        <text>D-mannitol 1-phosphate + NAD(+) = beta-D-fructose 6-phosphate + NADH + H(+)</text>
        <dbReference type="Rhea" id="RHEA:19661"/>
        <dbReference type="ChEBI" id="CHEBI:15378"/>
        <dbReference type="ChEBI" id="CHEBI:57540"/>
        <dbReference type="ChEBI" id="CHEBI:57634"/>
        <dbReference type="ChEBI" id="CHEBI:57945"/>
        <dbReference type="ChEBI" id="CHEBI:61381"/>
        <dbReference type="EC" id="1.1.1.17"/>
    </reaction>
</comment>
<dbReference type="InterPro" id="IPR013131">
    <property type="entry name" value="Mannitol_DH_N"/>
</dbReference>
<protein>
    <submittedName>
        <fullName evidence="6">Tagaturonate reductase</fullName>
        <ecNumber evidence="6">1.1.1.58</ecNumber>
    </submittedName>
</protein>
<sequence length="507" mass="54935">MAVLNREVAEQLGLPLATSADAPVKVLQYGDGNFLRAFADLFFDRANQAGWGGSVAVVQPRTPRTERCDAWNEQDCLFTVLVRGRADGQVVDERHVVSSVRECLNPHRATDREEILRVATSPELELIVSNTTDAGIAWDPGCSLEDEVPASYPAKLTQVLYRRWEAGQPGVVVLACELVEDNGARLFALVRRHADEWGLPLEFAAWLDQECVFASTLVDSIVAGPVRDPAAVAALGLGYEDGFLAAREPFECWVIQGDDALERRLPFGSAGIDTVTVAPDIAPFERRKVRILNGAHTGFVPGAWLAVYDIVRDALHDPVVRGFMDALLGDAVRPALLETLAPEDVDGFIAATADRFDNPFIDHSLLAICLNSTSKWRGRDLPTLLERVEATGAVPQTLAASLAALIAFYTTGVEGRDEEGLHLRRADGTPYVAEDEDDVLDFYWEHRGTDDATLVADVLRNTAFWGQDLSDVPGLEPAVLGALTVIRAEGPLAAFAAAIAETSEVAA</sequence>
<dbReference type="Gene3D" id="1.10.1040.10">
    <property type="entry name" value="N-(1-d-carboxylethyl)-l-norvaline Dehydrogenase, domain 2"/>
    <property type="match status" value="1"/>
</dbReference>
<dbReference type="SUPFAM" id="SSF51735">
    <property type="entry name" value="NAD(P)-binding Rossmann-fold domains"/>
    <property type="match status" value="1"/>
</dbReference>